<dbReference type="AlphaFoldDB" id="A0A7N0TX06"/>
<evidence type="ECO:0000256" key="13">
    <source>
        <dbReference type="SAM" id="MobiDB-lite"/>
    </source>
</evidence>
<keyword evidence="6 12" id="KW-0547">Nucleotide-binding</keyword>
<evidence type="ECO:0000256" key="4">
    <source>
        <dbReference type="ARBA" id="ARBA00022692"/>
    </source>
</evidence>
<evidence type="ECO:0000313" key="18">
    <source>
        <dbReference type="Proteomes" id="UP000594263"/>
    </source>
</evidence>
<dbReference type="Gramene" id="Kaladp0048s0110.1.v1.1">
    <property type="protein sequence ID" value="Kaladp0048s0110.1.v1.1.CDS.1"/>
    <property type="gene ID" value="Kaladp0048s0110.v1.1"/>
</dbReference>
<dbReference type="Pfam" id="PF12819">
    <property type="entry name" value="Malectin_like"/>
    <property type="match status" value="1"/>
</dbReference>
<accession>A0A7N0TX06</accession>
<keyword evidence="2" id="KW-0723">Serine/threonine-protein kinase</keyword>
<evidence type="ECO:0000256" key="11">
    <source>
        <dbReference type="ARBA" id="ARBA00023180"/>
    </source>
</evidence>
<dbReference type="InterPro" id="IPR017441">
    <property type="entry name" value="Protein_kinase_ATP_BS"/>
</dbReference>
<dbReference type="PANTHER" id="PTHR34590">
    <property type="entry name" value="OS03G0124300 PROTEIN-RELATED"/>
    <property type="match status" value="1"/>
</dbReference>
<dbReference type="PROSITE" id="PS00107">
    <property type="entry name" value="PROTEIN_KINASE_ATP"/>
    <property type="match status" value="1"/>
</dbReference>
<organism evidence="17 18">
    <name type="scientific">Kalanchoe fedtschenkoi</name>
    <name type="common">Lavender scallops</name>
    <name type="synonym">South American air plant</name>
    <dbReference type="NCBI Taxonomy" id="63787"/>
    <lineage>
        <taxon>Eukaryota</taxon>
        <taxon>Viridiplantae</taxon>
        <taxon>Streptophyta</taxon>
        <taxon>Embryophyta</taxon>
        <taxon>Tracheophyta</taxon>
        <taxon>Spermatophyta</taxon>
        <taxon>Magnoliopsida</taxon>
        <taxon>eudicotyledons</taxon>
        <taxon>Gunneridae</taxon>
        <taxon>Pentapetalae</taxon>
        <taxon>Saxifragales</taxon>
        <taxon>Crassulaceae</taxon>
        <taxon>Kalanchoe</taxon>
    </lineage>
</organism>
<dbReference type="InterPro" id="IPR045272">
    <property type="entry name" value="ANXUR1/2-like"/>
</dbReference>
<comment type="subcellular location">
    <subcellularLocation>
        <location evidence="1">Membrane</location>
        <topology evidence="1">Single-pass type I membrane protein</topology>
    </subcellularLocation>
</comment>
<dbReference type="Pfam" id="PF07714">
    <property type="entry name" value="PK_Tyr_Ser-Thr"/>
    <property type="match status" value="1"/>
</dbReference>
<feature type="binding site" evidence="12">
    <location>
        <position position="559"/>
    </location>
    <ligand>
        <name>ATP</name>
        <dbReference type="ChEBI" id="CHEBI:30616"/>
    </ligand>
</feature>
<keyword evidence="8 12" id="KW-0067">ATP-binding</keyword>
<dbReference type="FunFam" id="3.30.200.20:FF:000039">
    <property type="entry name" value="receptor-like protein kinase FERONIA"/>
    <property type="match status" value="1"/>
</dbReference>
<keyword evidence="5 15" id="KW-0732">Signal</keyword>
<evidence type="ECO:0000256" key="10">
    <source>
        <dbReference type="ARBA" id="ARBA00023136"/>
    </source>
</evidence>
<dbReference type="InterPro" id="IPR001245">
    <property type="entry name" value="Ser-Thr/Tyr_kinase_cat_dom"/>
</dbReference>
<evidence type="ECO:0000256" key="3">
    <source>
        <dbReference type="ARBA" id="ARBA00022679"/>
    </source>
</evidence>
<dbReference type="PROSITE" id="PS50011">
    <property type="entry name" value="PROTEIN_KINASE_DOM"/>
    <property type="match status" value="1"/>
</dbReference>
<evidence type="ECO:0000256" key="9">
    <source>
        <dbReference type="ARBA" id="ARBA00022989"/>
    </source>
</evidence>
<feature type="compositionally biased region" description="Basic and acidic residues" evidence="13">
    <location>
        <begin position="869"/>
        <end position="883"/>
    </location>
</feature>
<feature type="domain" description="Protein kinase" evidence="16">
    <location>
        <begin position="530"/>
        <end position="806"/>
    </location>
</feature>
<dbReference type="GO" id="GO:0004714">
    <property type="term" value="F:transmembrane receptor protein tyrosine kinase activity"/>
    <property type="evidence" value="ECO:0007669"/>
    <property type="project" value="InterPro"/>
</dbReference>
<dbReference type="GO" id="GO:0005524">
    <property type="term" value="F:ATP binding"/>
    <property type="evidence" value="ECO:0007669"/>
    <property type="project" value="UniProtKB-UniRule"/>
</dbReference>
<dbReference type="SMART" id="SM00220">
    <property type="entry name" value="S_TKc"/>
    <property type="match status" value="1"/>
</dbReference>
<keyword evidence="4 14" id="KW-0812">Transmembrane</keyword>
<evidence type="ECO:0000256" key="14">
    <source>
        <dbReference type="SAM" id="Phobius"/>
    </source>
</evidence>
<dbReference type="Gene3D" id="3.30.200.20">
    <property type="entry name" value="Phosphorylase Kinase, domain 1"/>
    <property type="match status" value="1"/>
</dbReference>
<feature type="chain" id="PRO_5029899822" description="Protein kinase domain-containing protein" evidence="15">
    <location>
        <begin position="23"/>
        <end position="897"/>
    </location>
</feature>
<dbReference type="FunFam" id="2.60.120.430:FF:000003">
    <property type="entry name" value="FERONIA receptor-like kinase"/>
    <property type="match status" value="1"/>
</dbReference>
<feature type="region of interest" description="Disordered" evidence="13">
    <location>
        <begin position="416"/>
        <end position="440"/>
    </location>
</feature>
<evidence type="ECO:0000256" key="8">
    <source>
        <dbReference type="ARBA" id="ARBA00022840"/>
    </source>
</evidence>
<keyword evidence="3" id="KW-0808">Transferase</keyword>
<dbReference type="InterPro" id="IPR000719">
    <property type="entry name" value="Prot_kinase_dom"/>
</dbReference>
<evidence type="ECO:0000256" key="1">
    <source>
        <dbReference type="ARBA" id="ARBA00004479"/>
    </source>
</evidence>
<dbReference type="Gene3D" id="2.60.120.430">
    <property type="entry name" value="Galactose-binding lectin"/>
    <property type="match status" value="2"/>
</dbReference>
<dbReference type="FunFam" id="2.60.120.430:FF:000007">
    <property type="entry name" value="FERONIA receptor-like kinase"/>
    <property type="match status" value="1"/>
</dbReference>
<dbReference type="Proteomes" id="UP000594263">
    <property type="component" value="Unplaced"/>
</dbReference>
<dbReference type="InterPro" id="IPR011009">
    <property type="entry name" value="Kinase-like_dom_sf"/>
</dbReference>
<keyword evidence="10 14" id="KW-0472">Membrane</keyword>
<dbReference type="InterPro" id="IPR008271">
    <property type="entry name" value="Ser/Thr_kinase_AS"/>
</dbReference>
<evidence type="ECO:0000256" key="12">
    <source>
        <dbReference type="PROSITE-ProRule" id="PRU10141"/>
    </source>
</evidence>
<feature type="region of interest" description="Disordered" evidence="13">
    <location>
        <begin position="833"/>
        <end position="897"/>
    </location>
</feature>
<keyword evidence="11" id="KW-0325">Glycoprotein</keyword>
<sequence>MRDLPKLLLVIFTITRAVIVRAASAYNPTDHILVDCGSSDTATATPPDNRPPWTADEHEHSNYLLRPGNSFPSTASDRNPSVSQVPYRTARVFTAPITYAFPLSAGPKLVRLFFYPATYSALDKTDSYFSLAADSHALLRNFSAYLTLSSLPNDPSVFFKEFYLSVPSSQSLSLTFTPNQNSHGFINGIEIISVPDALYRNDMVYFPASQNFIEPVKNDTAMEVAYRFNVGSQDVPVGDDTGMFRSWAEDNSYLRVTTGLHLQLDLNITYGAATPAYTAPAIVYTSLRKMGVDPRDNLKFNLTWVFPVHAGFMYIMRLHFCEIMKEVVKGNDRVFSIYIDRELAWESMDVFQEAGGRGIPIYRDFAVLIPVGDGKRGLVDLLLELHPYTKYLPEYYDAILNGLEIFKVNDAQGNLAGGNPAPLQPTSVPEPRPEPPGEREKGSFVKVVVGCLVGGLLGIFLLCFLIFRRQRRRRGKDGDSSSVKTSNSSWVPFTFSSTKDHDSKSAPRPLPSDTCRRFSFAEIRAATADFDSKSIIGAGGFGNVYRGYIDGGTVAVAIKRLNPSSKQGAHEFETEIEMLSKLRHLHLVPLIGYSDENGEMVLVYEYMSRGTLRDHLHSAAENAPLPWKKRLEICIGAARGLQYLHTGAKHSIIHRDVKSTNILLDENYIAKVSDFGLSRTGPTQTDQTHVTTMVKGSFGYVDPEYFKRQQLTEKSDVYSFGVVLLEVLCGRPALVTGLPKDRASLAEWGRQAHRRNMMEQIVDPNLSGQIAGECLSKFVEVAIGCLQEEGSGRPNMGDVVWALEFALQLQVSAESVAGGLESNAVIYSRKAEGTVTTTASTTTTNDDDDMFTQSSDTTVLSRQALSSRRASELGDEREEDRVRSGSVFSEIGDPLGR</sequence>
<keyword evidence="9 14" id="KW-1133">Transmembrane helix</keyword>
<dbReference type="GO" id="GO:0016020">
    <property type="term" value="C:membrane"/>
    <property type="evidence" value="ECO:0007669"/>
    <property type="project" value="UniProtKB-SubCell"/>
</dbReference>
<evidence type="ECO:0000256" key="15">
    <source>
        <dbReference type="SAM" id="SignalP"/>
    </source>
</evidence>
<evidence type="ECO:0000256" key="6">
    <source>
        <dbReference type="ARBA" id="ARBA00022741"/>
    </source>
</evidence>
<evidence type="ECO:0000313" key="17">
    <source>
        <dbReference type="EnsemblPlants" id="Kaladp0048s0110.1.v1.1.CDS.1"/>
    </source>
</evidence>
<dbReference type="GO" id="GO:0004674">
    <property type="term" value="F:protein serine/threonine kinase activity"/>
    <property type="evidence" value="ECO:0007669"/>
    <property type="project" value="UniProtKB-KW"/>
</dbReference>
<feature type="compositionally biased region" description="Low complexity" evidence="13">
    <location>
        <begin position="834"/>
        <end position="844"/>
    </location>
</feature>
<feature type="transmembrane region" description="Helical" evidence="14">
    <location>
        <begin position="444"/>
        <end position="467"/>
    </location>
</feature>
<dbReference type="InterPro" id="IPR024788">
    <property type="entry name" value="Malectin-like_Carb-bd_dom"/>
</dbReference>
<dbReference type="OMA" id="MAKIEMD"/>
<dbReference type="CDD" id="cd14066">
    <property type="entry name" value="STKc_IRAK"/>
    <property type="match status" value="1"/>
</dbReference>
<evidence type="ECO:0000259" key="16">
    <source>
        <dbReference type="PROSITE" id="PS50011"/>
    </source>
</evidence>
<feature type="compositionally biased region" description="Basic and acidic residues" evidence="13">
    <location>
        <begin position="431"/>
        <end position="440"/>
    </location>
</feature>
<dbReference type="GO" id="GO:0010038">
    <property type="term" value="P:response to metal ion"/>
    <property type="evidence" value="ECO:0007669"/>
    <property type="project" value="UniProtKB-ARBA"/>
</dbReference>
<keyword evidence="7" id="KW-0418">Kinase</keyword>
<reference evidence="17" key="1">
    <citation type="submission" date="2021-01" db="UniProtKB">
        <authorList>
            <consortium name="EnsemblPlants"/>
        </authorList>
    </citation>
    <scope>IDENTIFICATION</scope>
</reference>
<feature type="signal peptide" evidence="15">
    <location>
        <begin position="1"/>
        <end position="22"/>
    </location>
</feature>
<protein>
    <recommendedName>
        <fullName evidence="16">Protein kinase domain-containing protein</fullName>
    </recommendedName>
</protein>
<name>A0A7N0TX06_KALFE</name>
<dbReference type="EnsemblPlants" id="Kaladp0048s0110.1.v1.1">
    <property type="protein sequence ID" value="Kaladp0048s0110.1.v1.1.CDS.1"/>
    <property type="gene ID" value="Kaladp0048s0110.v1.1"/>
</dbReference>
<evidence type="ECO:0000256" key="2">
    <source>
        <dbReference type="ARBA" id="ARBA00022527"/>
    </source>
</evidence>
<dbReference type="Gene3D" id="1.10.510.10">
    <property type="entry name" value="Transferase(Phosphotransferase) domain 1"/>
    <property type="match status" value="1"/>
</dbReference>
<proteinExistence type="predicted"/>
<evidence type="ECO:0000256" key="5">
    <source>
        <dbReference type="ARBA" id="ARBA00022729"/>
    </source>
</evidence>
<evidence type="ECO:0000256" key="7">
    <source>
        <dbReference type="ARBA" id="ARBA00022777"/>
    </source>
</evidence>
<dbReference type="PROSITE" id="PS00108">
    <property type="entry name" value="PROTEIN_KINASE_ST"/>
    <property type="match status" value="1"/>
</dbReference>
<dbReference type="FunFam" id="1.10.510.10:FF:000252">
    <property type="entry name" value="Receptor-like protein kinase FERONIA"/>
    <property type="match status" value="1"/>
</dbReference>
<keyword evidence="18" id="KW-1185">Reference proteome</keyword>
<dbReference type="SUPFAM" id="SSF56112">
    <property type="entry name" value="Protein kinase-like (PK-like)"/>
    <property type="match status" value="1"/>
</dbReference>